<feature type="non-terminal residue" evidence="1">
    <location>
        <position position="139"/>
    </location>
</feature>
<comment type="caution">
    <text evidence="1">The sequence shown here is derived from an EMBL/GenBank/DDBJ whole genome shotgun (WGS) entry which is preliminary data.</text>
</comment>
<reference evidence="1" key="1">
    <citation type="submission" date="2021-06" db="EMBL/GenBank/DDBJ databases">
        <authorList>
            <person name="Kallberg Y."/>
            <person name="Tangrot J."/>
            <person name="Rosling A."/>
        </authorList>
    </citation>
    <scope>NUCLEOTIDE SEQUENCE</scope>
    <source>
        <strain evidence="1">28 12/20/2015</strain>
    </source>
</reference>
<keyword evidence="2" id="KW-1185">Reference proteome</keyword>
<sequence>CTLNKEFDELRLGSTINHNSSLMFWACFSGHELGPIVPIHGNVNGEVYAKLIVNYAIPAIRCLVSDEQGIFQQDSATPHKYWKVKEVLEQAGIPVLPWLAQSLNMSPMELMWQKVERRLHNSLDKPTNIDDLEEKVIAA</sequence>
<gene>
    <name evidence="1" type="ORF">SPELUC_LOCUS17684</name>
</gene>
<name>A0ACA9RJ88_9GLOM</name>
<dbReference type="Proteomes" id="UP000789366">
    <property type="component" value="Unassembled WGS sequence"/>
</dbReference>
<feature type="non-terminal residue" evidence="1">
    <location>
        <position position="1"/>
    </location>
</feature>
<proteinExistence type="predicted"/>
<organism evidence="1 2">
    <name type="scientific">Cetraspora pellucida</name>
    <dbReference type="NCBI Taxonomy" id="1433469"/>
    <lineage>
        <taxon>Eukaryota</taxon>
        <taxon>Fungi</taxon>
        <taxon>Fungi incertae sedis</taxon>
        <taxon>Mucoromycota</taxon>
        <taxon>Glomeromycotina</taxon>
        <taxon>Glomeromycetes</taxon>
        <taxon>Diversisporales</taxon>
        <taxon>Gigasporaceae</taxon>
        <taxon>Cetraspora</taxon>
    </lineage>
</organism>
<dbReference type="EMBL" id="CAJVPW010074940">
    <property type="protein sequence ID" value="CAG8796636.1"/>
    <property type="molecule type" value="Genomic_DNA"/>
</dbReference>
<protein>
    <submittedName>
        <fullName evidence="1">15375_t:CDS:1</fullName>
    </submittedName>
</protein>
<evidence type="ECO:0000313" key="1">
    <source>
        <dbReference type="EMBL" id="CAG8796636.1"/>
    </source>
</evidence>
<evidence type="ECO:0000313" key="2">
    <source>
        <dbReference type="Proteomes" id="UP000789366"/>
    </source>
</evidence>
<accession>A0ACA9RJ88</accession>